<dbReference type="PANTHER" id="PTHR36114:SF1">
    <property type="entry name" value="16.7 KDA PROTEIN IN WHIE LOCUS"/>
    <property type="match status" value="1"/>
</dbReference>
<feature type="domain" description="Cupin type-2" evidence="1">
    <location>
        <begin position="43"/>
        <end position="89"/>
    </location>
</feature>
<dbReference type="SUPFAM" id="SSF51182">
    <property type="entry name" value="RmlC-like cupins"/>
    <property type="match status" value="1"/>
</dbReference>
<evidence type="ECO:0000313" key="2">
    <source>
        <dbReference type="EMBL" id="MCF0064289.1"/>
    </source>
</evidence>
<dbReference type="Pfam" id="PF07883">
    <property type="entry name" value="Cupin_2"/>
    <property type="match status" value="1"/>
</dbReference>
<dbReference type="AlphaFoldDB" id="A0A9X1PQI3"/>
<protein>
    <submittedName>
        <fullName evidence="2">Cupin domain-containing protein</fullName>
    </submittedName>
</protein>
<dbReference type="Proteomes" id="UP001139000">
    <property type="component" value="Unassembled WGS sequence"/>
</dbReference>
<dbReference type="RefSeq" id="WP_234657220.1">
    <property type="nucleotide sequence ID" value="NZ_CP094997.1"/>
</dbReference>
<dbReference type="InterPro" id="IPR052044">
    <property type="entry name" value="PKS_Associated_Protein"/>
</dbReference>
<keyword evidence="3" id="KW-1185">Reference proteome</keyword>
<dbReference type="PANTHER" id="PTHR36114">
    <property type="entry name" value="16.7 KDA PROTEIN IN WHIE LOCUS"/>
    <property type="match status" value="1"/>
</dbReference>
<proteinExistence type="predicted"/>
<organism evidence="2 3">
    <name type="scientific">Dyadobacter chenwenxiniae</name>
    <dbReference type="NCBI Taxonomy" id="2906456"/>
    <lineage>
        <taxon>Bacteria</taxon>
        <taxon>Pseudomonadati</taxon>
        <taxon>Bacteroidota</taxon>
        <taxon>Cytophagia</taxon>
        <taxon>Cytophagales</taxon>
        <taxon>Spirosomataceae</taxon>
        <taxon>Dyadobacter</taxon>
    </lineage>
</organism>
<sequence>MESLQRIDLHETSKAVAGSYANVPLNLVNDHIIRISIMTEPFYWHYHPNSDESFLCLEGVLVIDLEGESIELHPGQLFTIPRNVLHKTSPKGGRSVNLTFELEGMETVRNVL</sequence>
<dbReference type="InterPro" id="IPR013096">
    <property type="entry name" value="Cupin_2"/>
</dbReference>
<name>A0A9X1PQI3_9BACT</name>
<dbReference type="InterPro" id="IPR011051">
    <property type="entry name" value="RmlC_Cupin_sf"/>
</dbReference>
<comment type="caution">
    <text evidence="2">The sequence shown here is derived from an EMBL/GenBank/DDBJ whole genome shotgun (WGS) entry which is preliminary data.</text>
</comment>
<accession>A0A9X1PQI3</accession>
<gene>
    <name evidence="2" type="ORF">LXM26_22420</name>
</gene>
<dbReference type="InterPro" id="IPR014710">
    <property type="entry name" value="RmlC-like_jellyroll"/>
</dbReference>
<dbReference type="Gene3D" id="2.60.120.10">
    <property type="entry name" value="Jelly Rolls"/>
    <property type="match status" value="1"/>
</dbReference>
<evidence type="ECO:0000259" key="1">
    <source>
        <dbReference type="Pfam" id="PF07883"/>
    </source>
</evidence>
<reference evidence="2" key="1">
    <citation type="submission" date="2021-12" db="EMBL/GenBank/DDBJ databases">
        <title>Novel species in genus Dyadobacter.</title>
        <authorList>
            <person name="Ma C."/>
        </authorList>
    </citation>
    <scope>NUCLEOTIDE SEQUENCE</scope>
    <source>
        <strain evidence="2">LJ419</strain>
    </source>
</reference>
<evidence type="ECO:0000313" key="3">
    <source>
        <dbReference type="Proteomes" id="UP001139000"/>
    </source>
</evidence>
<dbReference type="EMBL" id="JAJTTC010000007">
    <property type="protein sequence ID" value="MCF0064289.1"/>
    <property type="molecule type" value="Genomic_DNA"/>
</dbReference>